<keyword evidence="3" id="KW-0143">Chaperone</keyword>
<dbReference type="GO" id="GO:0006457">
    <property type="term" value="P:protein folding"/>
    <property type="evidence" value="ECO:0007669"/>
    <property type="project" value="InterPro"/>
</dbReference>
<reference evidence="4 5" key="1">
    <citation type="submission" date="2019-03" db="EMBL/GenBank/DDBJ databases">
        <title>Genomic Encyclopedia of Type Strains, Phase III (KMG-III): the genomes of soil and plant-associated and newly described type strains.</title>
        <authorList>
            <person name="Whitman W."/>
        </authorList>
    </citation>
    <scope>NUCLEOTIDE SEQUENCE [LARGE SCALE GENOMIC DNA]</scope>
    <source>
        <strain evidence="4 5">CGMCC 1.12801</strain>
    </source>
</reference>
<dbReference type="AlphaFoldDB" id="A0A4R7CYA2"/>
<dbReference type="OrthoDB" id="9810882at2"/>
<evidence type="ECO:0000256" key="1">
    <source>
        <dbReference type="ARBA" id="ARBA00022490"/>
    </source>
</evidence>
<dbReference type="PIRSF" id="PIRSF036402">
    <property type="entry name" value="Ureas_acces_UreE"/>
    <property type="match status" value="1"/>
</dbReference>
<evidence type="ECO:0000313" key="5">
    <source>
        <dbReference type="Proteomes" id="UP000294752"/>
    </source>
</evidence>
<sequence length="147" mass="16889">MLVIDDNDYQDVPGHLRQEKLAVAWFEVGKRQLERETDKGRALHLKRVNYPYLRDKQVIYQDEKCYIAIDLEPCDSIVLQSDDAILMGKFCFDVGNRHLPIFVLGEGQMAVAYDGRLYDALANKYGEKIKLMSIKLPPELRLIASVS</sequence>
<evidence type="ECO:0000256" key="2">
    <source>
        <dbReference type="ARBA" id="ARBA00022596"/>
    </source>
</evidence>
<protein>
    <submittedName>
        <fullName evidence="4">Urease accessory protein</fullName>
    </submittedName>
</protein>
<keyword evidence="2" id="KW-0533">Nickel</keyword>
<dbReference type="InterPro" id="IPR036118">
    <property type="entry name" value="UreE_N_sf"/>
</dbReference>
<evidence type="ECO:0000313" key="4">
    <source>
        <dbReference type="EMBL" id="TDS13290.1"/>
    </source>
</evidence>
<dbReference type="GO" id="GO:0016151">
    <property type="term" value="F:nickel cation binding"/>
    <property type="evidence" value="ECO:0007669"/>
    <property type="project" value="InterPro"/>
</dbReference>
<dbReference type="Proteomes" id="UP000294752">
    <property type="component" value="Unassembled WGS sequence"/>
</dbReference>
<dbReference type="GO" id="GO:0005737">
    <property type="term" value="C:cytoplasm"/>
    <property type="evidence" value="ECO:0007669"/>
    <property type="project" value="InterPro"/>
</dbReference>
<dbReference type="RefSeq" id="WP_133640755.1">
    <property type="nucleotide sequence ID" value="NZ_SNZV01000005.1"/>
</dbReference>
<comment type="caution">
    <text evidence="4">The sequence shown here is derived from an EMBL/GenBank/DDBJ whole genome shotgun (WGS) entry which is preliminary data.</text>
</comment>
<dbReference type="EMBL" id="SNZV01000005">
    <property type="protein sequence ID" value="TDS13290.1"/>
    <property type="molecule type" value="Genomic_DNA"/>
</dbReference>
<dbReference type="SUPFAM" id="SSF69287">
    <property type="entry name" value="Urease metallochaperone UreE, N-terminal domain"/>
    <property type="match status" value="1"/>
</dbReference>
<keyword evidence="1" id="KW-0963">Cytoplasm</keyword>
<gene>
    <name evidence="4" type="ORF">B0I21_105426</name>
</gene>
<evidence type="ECO:0000256" key="3">
    <source>
        <dbReference type="ARBA" id="ARBA00023186"/>
    </source>
</evidence>
<dbReference type="Gene3D" id="3.30.70.790">
    <property type="entry name" value="UreE, C-terminal domain"/>
    <property type="match status" value="1"/>
</dbReference>
<dbReference type="Gene3D" id="2.60.260.20">
    <property type="entry name" value="Urease metallochaperone UreE, N-terminal domain"/>
    <property type="match status" value="1"/>
</dbReference>
<proteinExistence type="predicted"/>
<accession>A0A4R7CYA2</accession>
<keyword evidence="5" id="KW-1185">Reference proteome</keyword>
<name>A0A4R7CYA2_9SPHI</name>
<dbReference type="InterPro" id="IPR012406">
    <property type="entry name" value="UreE"/>
</dbReference>
<organism evidence="4 5">
    <name type="scientific">Sphingobacterium paludis</name>
    <dbReference type="NCBI Taxonomy" id="1476465"/>
    <lineage>
        <taxon>Bacteria</taxon>
        <taxon>Pseudomonadati</taxon>
        <taxon>Bacteroidota</taxon>
        <taxon>Sphingobacteriia</taxon>
        <taxon>Sphingobacteriales</taxon>
        <taxon>Sphingobacteriaceae</taxon>
        <taxon>Sphingobacterium</taxon>
    </lineage>
</organism>
<dbReference type="SUPFAM" id="SSF69737">
    <property type="entry name" value="Urease metallochaperone UreE, C-terminal domain"/>
    <property type="match status" value="1"/>
</dbReference>